<sequence length="68" mass="7700">MEKLVVRSRRVAELQYHEAKRSLTIVYRSGKSRPLGGIDRNMVLKLISQLARKNAAFMACLSEIAIVL</sequence>
<evidence type="ECO:0008006" key="3">
    <source>
        <dbReference type="Google" id="ProtNLM"/>
    </source>
</evidence>
<dbReference type="RefSeq" id="WP_153271483.1">
    <property type="nucleotide sequence ID" value="NZ_CP043498.1"/>
</dbReference>
<accession>A0A5Q0C772</accession>
<gene>
    <name evidence="1" type="ORF">FZ934_13590</name>
</gene>
<dbReference type="OrthoDB" id="8450746at2"/>
<keyword evidence="2" id="KW-1185">Reference proteome</keyword>
<dbReference type="AlphaFoldDB" id="A0A5Q0C772"/>
<proteinExistence type="predicted"/>
<protein>
    <recommendedName>
        <fullName evidence="3">KTSC domain-containing protein</fullName>
    </recommendedName>
</protein>
<organism evidence="1 2">
    <name type="scientific">Rhizobium grahamii</name>
    <dbReference type="NCBI Taxonomy" id="1120045"/>
    <lineage>
        <taxon>Bacteria</taxon>
        <taxon>Pseudomonadati</taxon>
        <taxon>Pseudomonadota</taxon>
        <taxon>Alphaproteobacteria</taxon>
        <taxon>Hyphomicrobiales</taxon>
        <taxon>Rhizobiaceae</taxon>
        <taxon>Rhizobium/Agrobacterium group</taxon>
        <taxon>Rhizobium</taxon>
    </lineage>
</organism>
<dbReference type="Proteomes" id="UP000326881">
    <property type="component" value="Chromosome"/>
</dbReference>
<evidence type="ECO:0000313" key="1">
    <source>
        <dbReference type="EMBL" id="QFY61342.1"/>
    </source>
</evidence>
<dbReference type="KEGG" id="rgr:FZ934_13590"/>
<reference evidence="1 2" key="1">
    <citation type="submission" date="2019-08" db="EMBL/GenBank/DDBJ databases">
        <title>Prosopis cineraria nodule microbiome.</title>
        <authorList>
            <person name="Ali R."/>
            <person name="Chaluvadi S.R."/>
            <person name="Wang X."/>
        </authorList>
    </citation>
    <scope>NUCLEOTIDE SEQUENCE [LARGE SCALE GENOMIC DNA]</scope>
    <source>
        <strain evidence="1 2">BG7</strain>
    </source>
</reference>
<dbReference type="EMBL" id="CP043498">
    <property type="protein sequence ID" value="QFY61342.1"/>
    <property type="molecule type" value="Genomic_DNA"/>
</dbReference>
<name>A0A5Q0C772_9HYPH</name>
<evidence type="ECO:0000313" key="2">
    <source>
        <dbReference type="Proteomes" id="UP000326881"/>
    </source>
</evidence>